<dbReference type="KEGG" id="tpp:TPASS_0468"/>
<dbReference type="EMBL" id="CP000805">
    <property type="protein sequence ID" value="ACD70893.1"/>
    <property type="molecule type" value="Genomic_DNA"/>
</dbReference>
<reference evidence="5 6" key="1">
    <citation type="journal article" date="2008" name="BMC Microbiol.">
        <title>Complete genome sequence of Treponema pallidum ssp. pallidum strain SS14 determined with oligonucleotide arrays.</title>
        <authorList>
            <person name="Matejkova P."/>
            <person name="Strouhal M."/>
            <person name="Smajs D."/>
            <person name="Norris S.J."/>
            <person name="Palzkill T."/>
            <person name="Petrosino J.F."/>
            <person name="Sodergren E."/>
            <person name="Norton J.E."/>
            <person name="Singh J."/>
            <person name="Richmond T.A."/>
            <person name="Molla M.N."/>
            <person name="Albert T.J."/>
            <person name="Weinstock G.M."/>
        </authorList>
    </citation>
    <scope>NUCLEOTIDE SEQUENCE [LARGE SCALE GENOMIC DNA]</scope>
    <source>
        <strain evidence="5 6">SS14</strain>
    </source>
</reference>
<dbReference type="Pfam" id="PF13432">
    <property type="entry name" value="TPR_16"/>
    <property type="match status" value="2"/>
</dbReference>
<dbReference type="Pfam" id="PF13176">
    <property type="entry name" value="TPR_7"/>
    <property type="match status" value="1"/>
</dbReference>
<evidence type="ECO:0000256" key="4">
    <source>
        <dbReference type="SAM" id="MobiDB-lite"/>
    </source>
</evidence>
<dbReference type="PATRIC" id="fig|455434.6.peg.469"/>
<protein>
    <submittedName>
        <fullName evidence="5">Uncharacterized protein</fullName>
    </submittedName>
</protein>
<dbReference type="SUPFAM" id="SSF48452">
    <property type="entry name" value="TPR-like"/>
    <property type="match status" value="2"/>
</dbReference>
<evidence type="ECO:0000256" key="3">
    <source>
        <dbReference type="PROSITE-ProRule" id="PRU00339"/>
    </source>
</evidence>
<keyword evidence="1" id="KW-0677">Repeat</keyword>
<dbReference type="PANTHER" id="PTHR45586">
    <property type="entry name" value="TPR REPEAT-CONTAINING PROTEIN PA4667"/>
    <property type="match status" value="1"/>
</dbReference>
<evidence type="ECO:0000256" key="2">
    <source>
        <dbReference type="ARBA" id="ARBA00022803"/>
    </source>
</evidence>
<feature type="repeat" description="TPR" evidence="3">
    <location>
        <begin position="536"/>
        <end position="569"/>
    </location>
</feature>
<dbReference type="InterPro" id="IPR019734">
    <property type="entry name" value="TPR_rpt"/>
</dbReference>
<gene>
    <name evidence="5" type="ordered locus">TPASS_0468</name>
</gene>
<proteinExistence type="predicted"/>
<evidence type="ECO:0000313" key="6">
    <source>
        <dbReference type="Proteomes" id="UP000001202"/>
    </source>
</evidence>
<evidence type="ECO:0000313" key="5">
    <source>
        <dbReference type="EMBL" id="ACD70893.1"/>
    </source>
</evidence>
<evidence type="ECO:0000256" key="1">
    <source>
        <dbReference type="ARBA" id="ARBA00022737"/>
    </source>
</evidence>
<dbReference type="InterPro" id="IPR011990">
    <property type="entry name" value="TPR-like_helical_dom_sf"/>
</dbReference>
<dbReference type="SMART" id="SM00028">
    <property type="entry name" value="TPR"/>
    <property type="match status" value="11"/>
</dbReference>
<feature type="region of interest" description="Disordered" evidence="4">
    <location>
        <begin position="96"/>
        <end position="124"/>
    </location>
</feature>
<feature type="compositionally biased region" description="Basic and acidic residues" evidence="4">
    <location>
        <begin position="111"/>
        <end position="122"/>
    </location>
</feature>
<name>A0A0H3BIY8_TREPS</name>
<sequence length="650" mass="72162">MNNVHKTFIALAAGLVLLLAVVAGFSLFSRGVVRARLPRAAGETLLEEEGVSEQELAWLETNQLLQEQGEEPGVLVDHHVQLSGNSDEEQFLQTLSEELAPQRPVPYAPTPRERMQEQDTRQKGARVLTPPRGVSRTASFSPEKSIKRAVQIATRPEVRAPAETATPQHHVHALLSEGKELTERRDYPGAVRVFNKAIRALPAGDAVFAADAYTRMGEAMYALSQHDNRDGFERTRALETATVYVKEALRLNPRSAAAHYLAACIADAQPDDDQTTALTLLERAAALDRREYRYSYELGKRLFAVRRFAEAQEAFNAATVANPKFEPAFFNLGLTCRVRAKHDLALQAFRAVIRLNPTHTRAWIELGRVHDAQGEVSAALADYQKAQECAAAAEAHDLYLTAARERARVLAKSGAKEEAVRLFQEILERDSEDALTLYNLATVLLDLDRNEEALKHAQQAVYANGSQARFLYAYALAAQKTGRVDLALTQYQLAAARDPAHVKAHNNLGKLYLDKGALQEAETHLQAALAHDAQNFEVNSNLGKLYVLRAQWETAIAHYRRAATAQPQDREAQCQVARVYVAAGQPHEALRAYRAVLAQDARAWDVYLEAGKLAIKVNEKEYAQEVLTQLLDRNPDYAQAPHVRQLLSSL</sequence>
<dbReference type="InterPro" id="IPR051012">
    <property type="entry name" value="CellSynth/LPSAsmb/PSIAsmb"/>
</dbReference>
<feature type="repeat" description="TPR" evidence="3">
    <location>
        <begin position="502"/>
        <end position="535"/>
    </location>
</feature>
<dbReference type="Pfam" id="PF14559">
    <property type="entry name" value="TPR_19"/>
    <property type="match status" value="1"/>
</dbReference>
<dbReference type="PROSITE" id="PS50005">
    <property type="entry name" value="TPR"/>
    <property type="match status" value="3"/>
</dbReference>
<keyword evidence="2 3" id="KW-0802">TPR repeat</keyword>
<dbReference type="AlphaFoldDB" id="A0A0H3BIY8"/>
<dbReference type="Gene3D" id="1.25.40.10">
    <property type="entry name" value="Tetratricopeptide repeat domain"/>
    <property type="match status" value="4"/>
</dbReference>
<dbReference type="Proteomes" id="UP000001202">
    <property type="component" value="Chromosome"/>
</dbReference>
<organism evidence="5 6">
    <name type="scientific">Treponema pallidum subsp. pallidum (strain SS14)</name>
    <dbReference type="NCBI Taxonomy" id="455434"/>
    <lineage>
        <taxon>Bacteria</taxon>
        <taxon>Pseudomonadati</taxon>
        <taxon>Spirochaetota</taxon>
        <taxon>Spirochaetia</taxon>
        <taxon>Spirochaetales</taxon>
        <taxon>Treponemataceae</taxon>
        <taxon>Treponema</taxon>
    </lineage>
</organism>
<dbReference type="PANTHER" id="PTHR45586:SF1">
    <property type="entry name" value="LIPOPOLYSACCHARIDE ASSEMBLY PROTEIN B"/>
    <property type="match status" value="1"/>
</dbReference>
<accession>A0A0H3BIY8</accession>
<feature type="repeat" description="TPR" evidence="3">
    <location>
        <begin position="326"/>
        <end position="359"/>
    </location>
</feature>